<protein>
    <submittedName>
        <fullName evidence="2">Uncharacterized protein</fullName>
    </submittedName>
</protein>
<keyword evidence="3" id="KW-1185">Reference proteome</keyword>
<feature type="compositionally biased region" description="Acidic residues" evidence="1">
    <location>
        <begin position="35"/>
        <end position="48"/>
    </location>
</feature>
<name>A0ABQ1L3Z0_9BURK</name>
<dbReference type="Proteomes" id="UP000602004">
    <property type="component" value="Unassembled WGS sequence"/>
</dbReference>
<evidence type="ECO:0000313" key="2">
    <source>
        <dbReference type="EMBL" id="GGC18926.1"/>
    </source>
</evidence>
<feature type="compositionally biased region" description="Low complexity" evidence="1">
    <location>
        <begin position="1"/>
        <end position="12"/>
    </location>
</feature>
<reference evidence="3" key="1">
    <citation type="journal article" date="2019" name="Int. J. Syst. Evol. Microbiol.">
        <title>The Global Catalogue of Microorganisms (GCM) 10K type strain sequencing project: providing services to taxonomists for standard genome sequencing and annotation.</title>
        <authorList>
            <consortium name="The Broad Institute Genomics Platform"/>
            <consortium name="The Broad Institute Genome Sequencing Center for Infectious Disease"/>
            <person name="Wu L."/>
            <person name="Ma J."/>
        </authorList>
    </citation>
    <scope>NUCLEOTIDE SEQUENCE [LARGE SCALE GENOMIC DNA]</scope>
    <source>
        <strain evidence="3">CGMCC 1.15103</strain>
    </source>
</reference>
<feature type="region of interest" description="Disordered" evidence="1">
    <location>
        <begin position="1"/>
        <end position="51"/>
    </location>
</feature>
<evidence type="ECO:0000256" key="1">
    <source>
        <dbReference type="SAM" id="MobiDB-lite"/>
    </source>
</evidence>
<organism evidence="2 3">
    <name type="scientific">Paraburkholderia caffeinilytica</name>
    <dbReference type="NCBI Taxonomy" id="1761016"/>
    <lineage>
        <taxon>Bacteria</taxon>
        <taxon>Pseudomonadati</taxon>
        <taxon>Pseudomonadota</taxon>
        <taxon>Betaproteobacteria</taxon>
        <taxon>Burkholderiales</taxon>
        <taxon>Burkholderiaceae</taxon>
        <taxon>Paraburkholderia</taxon>
    </lineage>
</organism>
<sequence length="80" mass="8109">MESSWESGSEAAGSGGKMSGFGAPAPAPGGMDGMDGVEDAGAPEDDDGLPGWPAFSGLFSLMTVRQAPSTRTNEYALIIR</sequence>
<dbReference type="EMBL" id="BMHL01000001">
    <property type="protein sequence ID" value="GGC18926.1"/>
    <property type="molecule type" value="Genomic_DNA"/>
</dbReference>
<gene>
    <name evidence="2" type="ORF">GCM10011400_01500</name>
</gene>
<comment type="caution">
    <text evidence="2">The sequence shown here is derived from an EMBL/GenBank/DDBJ whole genome shotgun (WGS) entry which is preliminary data.</text>
</comment>
<accession>A0ABQ1L3Z0</accession>
<evidence type="ECO:0000313" key="3">
    <source>
        <dbReference type="Proteomes" id="UP000602004"/>
    </source>
</evidence>
<proteinExistence type="predicted"/>